<dbReference type="InterPro" id="IPR007401">
    <property type="entry name" value="DUF454"/>
</dbReference>
<dbReference type="Proteomes" id="UP001145072">
    <property type="component" value="Unassembled WGS sequence"/>
</dbReference>
<keyword evidence="1" id="KW-0812">Transmembrane</keyword>
<comment type="caution">
    <text evidence="2">The sequence shown here is derived from an EMBL/GenBank/DDBJ whole genome shotgun (WGS) entry which is preliminary data.</text>
</comment>
<keyword evidence="3" id="KW-1185">Reference proteome</keyword>
<dbReference type="AlphaFoldDB" id="A0A9X3WK45"/>
<sequence length="128" mass="14585">MQGLKRYLLISFGTLSLILGLLGIILPLLPTTPLLLLSAYCYGKSSNRLHQWLLDNRWLGKYIKQFKAGEGIPLRAKITILLLLWVSTSYSIIVLIPFIFVKILLALVVVWVTFFIINLKTKINIKET</sequence>
<dbReference type="EMBL" id="JAMQJZ010000005">
    <property type="protein sequence ID" value="MDC3420343.1"/>
    <property type="molecule type" value="Genomic_DNA"/>
</dbReference>
<dbReference type="PANTHER" id="PTHR35813">
    <property type="entry name" value="INNER MEMBRANE PROTEIN YBAN"/>
    <property type="match status" value="1"/>
</dbReference>
<evidence type="ECO:0000313" key="2">
    <source>
        <dbReference type="EMBL" id="MDC3420343.1"/>
    </source>
</evidence>
<evidence type="ECO:0000313" key="3">
    <source>
        <dbReference type="Proteomes" id="UP001145072"/>
    </source>
</evidence>
<evidence type="ECO:0000256" key="1">
    <source>
        <dbReference type="SAM" id="Phobius"/>
    </source>
</evidence>
<gene>
    <name evidence="2" type="ORF">NC661_08195</name>
</gene>
<dbReference type="PIRSF" id="PIRSF016789">
    <property type="entry name" value="DUF454"/>
    <property type="match status" value="1"/>
</dbReference>
<reference evidence="2" key="1">
    <citation type="submission" date="2022-06" db="EMBL/GenBank/DDBJ databases">
        <title>Aquibacillus sp. a new bacterium isolated from soil saline samples.</title>
        <authorList>
            <person name="Galisteo C."/>
            <person name="De La Haba R."/>
            <person name="Sanchez-Porro C."/>
            <person name="Ventosa A."/>
        </authorList>
    </citation>
    <scope>NUCLEOTIDE SEQUENCE</scope>
    <source>
        <strain evidence="2">JCM 12387</strain>
    </source>
</reference>
<keyword evidence="1" id="KW-1133">Transmembrane helix</keyword>
<dbReference type="Pfam" id="PF04304">
    <property type="entry name" value="DUF454"/>
    <property type="match status" value="1"/>
</dbReference>
<feature type="transmembrane region" description="Helical" evidence="1">
    <location>
        <begin position="90"/>
        <end position="117"/>
    </location>
</feature>
<name>A0A9X3WK45_9BACI</name>
<keyword evidence="1" id="KW-0472">Membrane</keyword>
<accession>A0A9X3WK45</accession>
<organism evidence="2 3">
    <name type="scientific">Aquibacillus koreensis</name>
    <dbReference type="NCBI Taxonomy" id="279446"/>
    <lineage>
        <taxon>Bacteria</taxon>
        <taxon>Bacillati</taxon>
        <taxon>Bacillota</taxon>
        <taxon>Bacilli</taxon>
        <taxon>Bacillales</taxon>
        <taxon>Bacillaceae</taxon>
        <taxon>Aquibacillus</taxon>
    </lineage>
</organism>
<proteinExistence type="predicted"/>
<dbReference type="RefSeq" id="WP_259868954.1">
    <property type="nucleotide sequence ID" value="NZ_JAMQJZ010000005.1"/>
</dbReference>
<protein>
    <submittedName>
        <fullName evidence="2">YbaN family protein</fullName>
    </submittedName>
</protein>
<dbReference type="GO" id="GO:0005886">
    <property type="term" value="C:plasma membrane"/>
    <property type="evidence" value="ECO:0007669"/>
    <property type="project" value="TreeGrafter"/>
</dbReference>
<feature type="transmembrane region" description="Helical" evidence="1">
    <location>
        <begin position="7"/>
        <end position="29"/>
    </location>
</feature>
<dbReference type="PANTHER" id="PTHR35813:SF1">
    <property type="entry name" value="INNER MEMBRANE PROTEIN YBAN"/>
    <property type="match status" value="1"/>
</dbReference>